<proteinExistence type="predicted"/>
<evidence type="ECO:0000313" key="2">
    <source>
        <dbReference type="Proteomes" id="UP000217676"/>
    </source>
</evidence>
<dbReference type="AlphaFoldDB" id="A0A160P6F8"/>
<organism evidence="1 2">
    <name type="scientific">Streptomyces laurentii</name>
    <dbReference type="NCBI Taxonomy" id="39478"/>
    <lineage>
        <taxon>Bacteria</taxon>
        <taxon>Bacillati</taxon>
        <taxon>Actinomycetota</taxon>
        <taxon>Actinomycetes</taxon>
        <taxon>Kitasatosporales</taxon>
        <taxon>Streptomycetaceae</taxon>
        <taxon>Streptomyces</taxon>
    </lineage>
</organism>
<dbReference type="KEGG" id="slau:SLA_6015"/>
<gene>
    <name evidence="1" type="ORF">SLA_6015</name>
</gene>
<accession>A0A160P6F8</accession>
<dbReference type="EMBL" id="AP017424">
    <property type="protein sequence ID" value="BAU86884.1"/>
    <property type="molecule type" value="Genomic_DNA"/>
</dbReference>
<evidence type="ECO:0000313" key="1">
    <source>
        <dbReference type="EMBL" id="BAU86884.1"/>
    </source>
</evidence>
<name>A0A160P6F8_STRLU</name>
<dbReference type="RefSeq" id="WP_359884881.1">
    <property type="nucleotide sequence ID" value="NZ_JBEYHT010000081.1"/>
</dbReference>
<sequence length="43" mass="4151">MNEARTATGPHAATAAITAITATTVMTAAAARRTGGAPAKEAP</sequence>
<keyword evidence="2" id="KW-1185">Reference proteome</keyword>
<reference evidence="1 2" key="1">
    <citation type="journal article" date="2016" name="Genome Announc.">
        <title>Complete Genome Sequence of Thiostrepton-Producing Streptomyces laurentii ATCC 31255.</title>
        <authorList>
            <person name="Doi K."/>
            <person name="Fujino Y."/>
            <person name="Nagayoshi Y."/>
            <person name="Ohshima T."/>
            <person name="Ogata S."/>
        </authorList>
    </citation>
    <scope>NUCLEOTIDE SEQUENCE [LARGE SCALE GENOMIC DNA]</scope>
    <source>
        <strain evidence="1 2">ATCC 31255</strain>
    </source>
</reference>
<protein>
    <submittedName>
        <fullName evidence="1">Uncharacterized protein</fullName>
    </submittedName>
</protein>
<dbReference type="Proteomes" id="UP000217676">
    <property type="component" value="Chromosome"/>
</dbReference>